<gene>
    <name evidence="19" type="primary">cobS</name>
    <name evidence="20" type="ORF">PYTT_2352</name>
</gene>
<evidence type="ECO:0000256" key="9">
    <source>
        <dbReference type="ARBA" id="ARBA00022679"/>
    </source>
</evidence>
<comment type="catalytic activity">
    <reaction evidence="18 19">
        <text>alpha-ribazole 5'-phosphate + adenosylcob(III)inamide-GDP = adenosylcob(III)alamin 5'-phosphate + GMP + H(+)</text>
        <dbReference type="Rhea" id="RHEA:23560"/>
        <dbReference type="ChEBI" id="CHEBI:15378"/>
        <dbReference type="ChEBI" id="CHEBI:57918"/>
        <dbReference type="ChEBI" id="CHEBI:58115"/>
        <dbReference type="ChEBI" id="CHEBI:60487"/>
        <dbReference type="ChEBI" id="CHEBI:60493"/>
        <dbReference type="EC" id="2.7.8.26"/>
    </reaction>
</comment>
<evidence type="ECO:0000256" key="18">
    <source>
        <dbReference type="ARBA" id="ARBA00049504"/>
    </source>
</evidence>
<evidence type="ECO:0000256" key="12">
    <source>
        <dbReference type="ARBA" id="ARBA00022989"/>
    </source>
</evidence>
<comment type="cofactor">
    <cofactor evidence="1 19">
        <name>Mg(2+)</name>
        <dbReference type="ChEBI" id="CHEBI:18420"/>
    </cofactor>
</comment>
<keyword evidence="12 19" id="KW-1133">Transmembrane helix</keyword>
<evidence type="ECO:0000256" key="1">
    <source>
        <dbReference type="ARBA" id="ARBA00001946"/>
    </source>
</evidence>
<dbReference type="AlphaFoldDB" id="A0A1C7P9R4"/>
<sequence length="247" mass="26060">MLRLLTGIRSAFGFLTRIPVGPWPLQRDLHGISAWLPLVGIVVGGLAGLLLWGASLMFPPLLCGVIACAVWVVVTGGLHLDGVADCGDGLPVEVSRERRLEIMKDSRLGTFGGTFLLFNLGFKAAALACLAGTGSVWMMIVPCALAGLLARAQIFIAMQYPSARPGGMGDAFRQGTRPVHAWIAAATTLAACAVAGIRGWDALAVALAGSFLMLSYARRRLGGVTGDVFGWTVESTEWLVLLTFCAF</sequence>
<evidence type="ECO:0000313" key="20">
    <source>
        <dbReference type="EMBL" id="SEH99022.1"/>
    </source>
</evidence>
<evidence type="ECO:0000256" key="15">
    <source>
        <dbReference type="ARBA" id="ARBA00032605"/>
    </source>
</evidence>
<feature type="transmembrane region" description="Helical" evidence="19">
    <location>
        <begin position="179"/>
        <end position="196"/>
    </location>
</feature>
<evidence type="ECO:0000256" key="7">
    <source>
        <dbReference type="ARBA" id="ARBA00022475"/>
    </source>
</evidence>
<evidence type="ECO:0000256" key="6">
    <source>
        <dbReference type="ARBA" id="ARBA00015850"/>
    </source>
</evidence>
<accession>A0A1C7P9R4</accession>
<comment type="function">
    <text evidence="14 19">Joins adenosylcobinamide-GDP and alpha-ribazole to generate adenosylcobalamin (Ado-cobalamin). Also synthesizes adenosylcobalamin 5'-phosphate from adenosylcobinamide-GDP and alpha-ribazole 5'-phosphate.</text>
</comment>
<evidence type="ECO:0000256" key="5">
    <source>
        <dbReference type="ARBA" id="ARBA00013200"/>
    </source>
</evidence>
<feature type="transmembrane region" description="Helical" evidence="19">
    <location>
        <begin position="139"/>
        <end position="158"/>
    </location>
</feature>
<evidence type="ECO:0000256" key="2">
    <source>
        <dbReference type="ARBA" id="ARBA00004651"/>
    </source>
</evidence>
<dbReference type="GO" id="GO:0008818">
    <property type="term" value="F:cobalamin 5'-phosphate synthase activity"/>
    <property type="evidence" value="ECO:0007669"/>
    <property type="project" value="UniProtKB-UniRule"/>
</dbReference>
<feature type="transmembrane region" description="Helical" evidence="19">
    <location>
        <begin position="58"/>
        <end position="80"/>
    </location>
</feature>
<dbReference type="GO" id="GO:0009236">
    <property type="term" value="P:cobalamin biosynthetic process"/>
    <property type="evidence" value="ECO:0007669"/>
    <property type="project" value="UniProtKB-UniRule"/>
</dbReference>
<dbReference type="PATRIC" id="fig|1679444.3.peg.1586"/>
<dbReference type="Pfam" id="PF02654">
    <property type="entry name" value="CobS"/>
    <property type="match status" value="1"/>
</dbReference>
<evidence type="ECO:0000256" key="4">
    <source>
        <dbReference type="ARBA" id="ARBA00010561"/>
    </source>
</evidence>
<comment type="catalytic activity">
    <reaction evidence="17 19">
        <text>alpha-ribazole + adenosylcob(III)inamide-GDP = adenosylcob(III)alamin + GMP + H(+)</text>
        <dbReference type="Rhea" id="RHEA:16049"/>
        <dbReference type="ChEBI" id="CHEBI:10329"/>
        <dbReference type="ChEBI" id="CHEBI:15378"/>
        <dbReference type="ChEBI" id="CHEBI:18408"/>
        <dbReference type="ChEBI" id="CHEBI:58115"/>
        <dbReference type="ChEBI" id="CHEBI:60487"/>
        <dbReference type="EC" id="2.7.8.26"/>
    </reaction>
</comment>
<keyword evidence="10 19" id="KW-0812">Transmembrane</keyword>
<dbReference type="GO" id="GO:0051073">
    <property type="term" value="F:adenosylcobinamide-GDP ribazoletransferase activity"/>
    <property type="evidence" value="ECO:0007669"/>
    <property type="project" value="UniProtKB-UniRule"/>
</dbReference>
<protein>
    <recommendedName>
        <fullName evidence="6 19">Adenosylcobinamide-GDP ribazoletransferase</fullName>
        <ecNumber evidence="5 19">2.7.8.26</ecNumber>
    </recommendedName>
    <alternativeName>
        <fullName evidence="16 19">Cobalamin synthase</fullName>
    </alternativeName>
    <alternativeName>
        <fullName evidence="15 19">Cobalamin-5'-phosphate synthase</fullName>
    </alternativeName>
</protein>
<evidence type="ECO:0000256" key="14">
    <source>
        <dbReference type="ARBA" id="ARBA00025228"/>
    </source>
</evidence>
<keyword evidence="21" id="KW-1185">Reference proteome</keyword>
<keyword evidence="8 19" id="KW-0169">Cobalamin biosynthesis</keyword>
<feature type="transmembrane region" description="Helical" evidence="19">
    <location>
        <begin position="32"/>
        <end position="52"/>
    </location>
</feature>
<reference evidence="21" key="1">
    <citation type="submission" date="2016-09" db="EMBL/GenBank/DDBJ databases">
        <authorList>
            <person name="Koehorst J."/>
        </authorList>
    </citation>
    <scope>NUCLEOTIDE SEQUENCE [LARGE SCALE GENOMIC DNA]</scope>
</reference>
<dbReference type="GO" id="GO:0005886">
    <property type="term" value="C:plasma membrane"/>
    <property type="evidence" value="ECO:0007669"/>
    <property type="project" value="UniProtKB-SubCell"/>
</dbReference>
<dbReference type="UniPathway" id="UPA00148">
    <property type="reaction ID" value="UER00238"/>
</dbReference>
<dbReference type="PANTHER" id="PTHR34148">
    <property type="entry name" value="ADENOSYLCOBINAMIDE-GDP RIBAZOLETRANSFERASE"/>
    <property type="match status" value="1"/>
</dbReference>
<dbReference type="RefSeq" id="WP_067777647.1">
    <property type="nucleotide sequence ID" value="NZ_LIGX01000040.1"/>
</dbReference>
<comment type="similarity">
    <text evidence="4 19">Belongs to the CobS family.</text>
</comment>
<evidence type="ECO:0000256" key="10">
    <source>
        <dbReference type="ARBA" id="ARBA00022692"/>
    </source>
</evidence>
<keyword evidence="7 19" id="KW-1003">Cell membrane</keyword>
<name>A0A1C7P9R4_9BACT</name>
<evidence type="ECO:0000256" key="13">
    <source>
        <dbReference type="ARBA" id="ARBA00023136"/>
    </source>
</evidence>
<evidence type="ECO:0000256" key="16">
    <source>
        <dbReference type="ARBA" id="ARBA00032853"/>
    </source>
</evidence>
<dbReference type="EC" id="2.7.8.26" evidence="5 19"/>
<dbReference type="KEGG" id="agl:PYTT_2352"/>
<evidence type="ECO:0000256" key="17">
    <source>
        <dbReference type="ARBA" id="ARBA00048623"/>
    </source>
</evidence>
<proteinExistence type="inferred from homology"/>
<evidence type="ECO:0000256" key="8">
    <source>
        <dbReference type="ARBA" id="ARBA00022573"/>
    </source>
</evidence>
<evidence type="ECO:0000256" key="3">
    <source>
        <dbReference type="ARBA" id="ARBA00004663"/>
    </source>
</evidence>
<dbReference type="STRING" id="1679444.PYTT_2352"/>
<dbReference type="PANTHER" id="PTHR34148:SF1">
    <property type="entry name" value="ADENOSYLCOBINAMIDE-GDP RIBAZOLETRANSFERASE"/>
    <property type="match status" value="1"/>
</dbReference>
<dbReference type="InterPro" id="IPR003805">
    <property type="entry name" value="CobS"/>
</dbReference>
<evidence type="ECO:0000256" key="11">
    <source>
        <dbReference type="ARBA" id="ARBA00022842"/>
    </source>
</evidence>
<comment type="pathway">
    <text evidence="3 19">Cofactor biosynthesis; adenosylcobalamin biosynthesis; adenosylcobalamin from cob(II)yrinate a,c-diamide: step 7/7.</text>
</comment>
<dbReference type="EMBL" id="LT629973">
    <property type="protein sequence ID" value="SEH99022.1"/>
    <property type="molecule type" value="Genomic_DNA"/>
</dbReference>
<keyword evidence="13 19" id="KW-0472">Membrane</keyword>
<evidence type="ECO:0000313" key="21">
    <source>
        <dbReference type="Proteomes" id="UP000176204"/>
    </source>
</evidence>
<keyword evidence="11 19" id="KW-0460">Magnesium</keyword>
<evidence type="ECO:0000256" key="19">
    <source>
        <dbReference type="HAMAP-Rule" id="MF_00719"/>
    </source>
</evidence>
<dbReference type="OrthoDB" id="9794626at2"/>
<keyword evidence="9 19" id="KW-0808">Transferase</keyword>
<dbReference type="Proteomes" id="UP000176204">
    <property type="component" value="Chromosome I"/>
</dbReference>
<dbReference type="NCBIfam" id="TIGR00317">
    <property type="entry name" value="cobS"/>
    <property type="match status" value="1"/>
</dbReference>
<organism evidence="20 21">
    <name type="scientific">Akkermansia glycaniphila</name>
    <dbReference type="NCBI Taxonomy" id="1679444"/>
    <lineage>
        <taxon>Bacteria</taxon>
        <taxon>Pseudomonadati</taxon>
        <taxon>Verrucomicrobiota</taxon>
        <taxon>Verrucomicrobiia</taxon>
        <taxon>Verrucomicrobiales</taxon>
        <taxon>Akkermansiaceae</taxon>
        <taxon>Akkermansia</taxon>
    </lineage>
</organism>
<dbReference type="HAMAP" id="MF_00719">
    <property type="entry name" value="CobS"/>
    <property type="match status" value="1"/>
</dbReference>
<feature type="transmembrane region" description="Helical" evidence="19">
    <location>
        <begin position="108"/>
        <end position="133"/>
    </location>
</feature>
<comment type="subcellular location">
    <subcellularLocation>
        <location evidence="2 19">Cell membrane</location>
        <topology evidence="2 19">Multi-pass membrane protein</topology>
    </subcellularLocation>
</comment>